<comment type="caution">
    <text evidence="1">The sequence shown here is derived from an EMBL/GenBank/DDBJ whole genome shotgun (WGS) entry which is preliminary data.</text>
</comment>
<evidence type="ECO:0000313" key="1">
    <source>
        <dbReference type="EMBL" id="MDB9221556.1"/>
    </source>
</evidence>
<dbReference type="EMBL" id="JAQMRD010000001">
    <property type="protein sequence ID" value="MDB9221556.1"/>
    <property type="molecule type" value="Genomic_DNA"/>
</dbReference>
<proteinExistence type="predicted"/>
<gene>
    <name evidence="1" type="ORF">PN645_00885</name>
</gene>
<sequence>MKKTIILTYDYELFFGDHSGTVSKTLIEPTNLLLEQFEKSNLKATFFVDYLMIKYLGLNTDERSRSDLHLIQEQLKDIIRRGHRIELHIHPHWVDAKYNGDGTWNYCNFSHYSLNSFTEEEIIKMFVEGCEILHLLARSVEPDYKIVAFRAGGWAVQPFSLLKKAFLSADIRIDSSVSYGIKNTNKDSYYDFTNIPRKSFYKFTDSIEEEETEGLFTEVPITSYYRFIFYKLADRIFRRFSSKMVVLADGTHFRKADQIKSGWHFFNKAMLNTTCVSVMTAVLSALLSWKRLLVFIDHPKDFTMATLDSLRIISRFADSTTYKDLLQK</sequence>
<organism evidence="1 2">
    <name type="scientific">Odoribacter splanchnicus</name>
    <dbReference type="NCBI Taxonomy" id="28118"/>
    <lineage>
        <taxon>Bacteria</taxon>
        <taxon>Pseudomonadati</taxon>
        <taxon>Bacteroidota</taxon>
        <taxon>Bacteroidia</taxon>
        <taxon>Bacteroidales</taxon>
        <taxon>Odoribacteraceae</taxon>
        <taxon>Odoribacter</taxon>
    </lineage>
</organism>
<evidence type="ECO:0000313" key="2">
    <source>
        <dbReference type="Proteomes" id="UP001212263"/>
    </source>
</evidence>
<dbReference type="InterPro" id="IPR011330">
    <property type="entry name" value="Glyco_hydro/deAcase_b/a-brl"/>
</dbReference>
<evidence type="ECO:0008006" key="3">
    <source>
        <dbReference type="Google" id="ProtNLM"/>
    </source>
</evidence>
<dbReference type="SUPFAM" id="SSF88713">
    <property type="entry name" value="Glycoside hydrolase/deacetylase"/>
    <property type="match status" value="1"/>
</dbReference>
<reference evidence="1" key="1">
    <citation type="submission" date="2023-01" db="EMBL/GenBank/DDBJ databases">
        <title>Human gut microbiome strain richness.</title>
        <authorList>
            <person name="Chen-Liaw A."/>
        </authorList>
    </citation>
    <scope>NUCLEOTIDE SEQUENCE</scope>
    <source>
        <strain evidence="1">RTP21484st1_B7_RTP21484_190118</strain>
    </source>
</reference>
<dbReference type="RefSeq" id="WP_217773828.1">
    <property type="nucleotide sequence ID" value="NZ_JAHONW010000001.1"/>
</dbReference>
<dbReference type="Proteomes" id="UP001212263">
    <property type="component" value="Unassembled WGS sequence"/>
</dbReference>
<protein>
    <recommendedName>
        <fullName evidence="3">NodB homology domain-containing protein</fullName>
    </recommendedName>
</protein>
<dbReference type="AlphaFoldDB" id="A0AAW6FEG7"/>
<name>A0AAW6FEG7_9BACT</name>
<accession>A0AAW6FEG7</accession>
<dbReference type="GO" id="GO:0005975">
    <property type="term" value="P:carbohydrate metabolic process"/>
    <property type="evidence" value="ECO:0007669"/>
    <property type="project" value="InterPro"/>
</dbReference>
<dbReference type="Gene3D" id="3.20.20.370">
    <property type="entry name" value="Glycoside hydrolase/deacetylase"/>
    <property type="match status" value="1"/>
</dbReference>